<dbReference type="Gene3D" id="1.25.40.20">
    <property type="entry name" value="Ankyrin repeat-containing domain"/>
    <property type="match status" value="6"/>
</dbReference>
<comment type="caution">
    <text evidence="3">The sequence shown here is derived from an EMBL/GenBank/DDBJ whole genome shotgun (WGS) entry which is preliminary data.</text>
</comment>
<dbReference type="Gene3D" id="1.10.510.10">
    <property type="entry name" value="Transferase(Phosphotransferase) domain 1"/>
    <property type="match status" value="1"/>
</dbReference>
<protein>
    <submittedName>
        <fullName evidence="3">Ankyrin repeat protein</fullName>
    </submittedName>
</protein>
<feature type="repeat" description="ANK" evidence="1">
    <location>
        <begin position="772"/>
        <end position="804"/>
    </location>
</feature>
<dbReference type="SUPFAM" id="SSF48403">
    <property type="entry name" value="Ankyrin repeat"/>
    <property type="match status" value="2"/>
</dbReference>
<dbReference type="GO" id="GO:0004672">
    <property type="term" value="F:protein kinase activity"/>
    <property type="evidence" value="ECO:0007669"/>
    <property type="project" value="InterPro"/>
</dbReference>
<dbReference type="AlphaFoldDB" id="V6U2G9"/>
<sequence length="962" mass="104999">MQDFSISSSLDCEVDIADLADDSPCACTGGCGRDEPLFHGLLLECTQMHRDFADFRDPLTLHRFLANRRLSSEPLSADHIAKISEQILDALIYLHVPFKPQGVIINGSLSTSTVLIDQCMNIRMLLPSLSRSKIEKWLYSDAPELVIPNRYMTHKNVYLSTKVDIWSFGKILLSLATLGAGLSSLTRQPHFAAIYPRWIGETITRTLNLDPAERPSAIHLLHITELQRTRTDRLEACSNVVSNPASQLVDKAISAATEIVQEETLRRRGLEALTTALFEASVTSFEAAVSTDDVRTAASLLMCVHDSNVLRSTLSIARSKRSTQVLLLISDYISMHGLFATPSTFSSIPVHDETLTMMYVHDRKVCDLRKLWLEDPHPSLRHCTFNGYTALMMAASRGYDDCIEVLLNEFATESSEPPALLLAMMNNHYTCIRLLSLEVGLGGVTPLMYYASLGNMAHVHHYLESPVSKYLKSQTTTGWTALMFAAAGGFALCVRMLLADEQGMQDSNGETALMKAAARNNSNIIKLFLQEGSTEIGMKTLNGHTALMIAVQNNALESVSLLQQYEQGLCTFSGATALMFAAKEGLPKAIDLLQPEETGIQDKSGLTALMYATIAGHANCVQLLATSETGAQDESGMTALMYAAQHGHQNCLGYLLRKEIRMQDRTGWTALMWAAQGNHAACIKEILDWHVPPSSYCAIEVGFQCCEASASDSCVTTFSDTPTCLSVLKDGTSEAGVQSHDGSTALMISAQKGNYLCAQLLVSLEGGIVDNSGSTALMRAAFSGAHDVVLLLLEIEARVQRQDGLTALMYAARAGMDLCVQLLIPWELGMVCNGGKTALMLAAQARHPNCVRMLIMGEIQEENHLYSHKCAHFDGYIMYSPSTPTATNCSLCPTVVKKETCMCDDAGWPALFYAIDNGDSISTSLLLESEGHIISSQGQTALDLALERGDLELIEIIKTKPL</sequence>
<dbReference type="InterPro" id="IPR036770">
    <property type="entry name" value="Ankyrin_rpt-contain_sf"/>
</dbReference>
<dbReference type="SUPFAM" id="SSF56112">
    <property type="entry name" value="Protein kinase-like (PK-like)"/>
    <property type="match status" value="1"/>
</dbReference>
<dbReference type="VEuPathDB" id="GiardiaDB:DHA2_150948"/>
<dbReference type="VEuPathDB" id="GiardiaDB:DHA2_150949"/>
<keyword evidence="1" id="KW-0040">ANK repeat</keyword>
<dbReference type="OrthoDB" id="194358at2759"/>
<reference evidence="3 4" key="2">
    <citation type="journal article" date="2013" name="Genome Biol. Evol.">
        <title>Genome sequencing of Giardia lamblia genotypes A2 and B isolates (DH and GS) and comparative analysis with the genomes of genotypes A1 and E (WB and Pig).</title>
        <authorList>
            <person name="Adam R.D."/>
            <person name="Dahlstrom E.W."/>
            <person name="Martens C.A."/>
            <person name="Bruno D.P."/>
            <person name="Barbian K.D."/>
            <person name="Ricklefs S.M."/>
            <person name="Hernandez M.M."/>
            <person name="Narla N.P."/>
            <person name="Patel R.B."/>
            <person name="Porcella S.F."/>
            <person name="Nash T.E."/>
        </authorList>
    </citation>
    <scope>NUCLEOTIDE SEQUENCE [LARGE SCALE GENOMIC DNA]</scope>
    <source>
        <strain evidence="3 4">GS</strain>
    </source>
</reference>
<reference evidence="4" key="1">
    <citation type="submission" date="2012-02" db="EMBL/GenBank/DDBJ databases">
        <title>Genome sequencing of Giardia lamblia Genotypes A2 and B isolates (DH and GS) and comparative analysis with the genomes of Genotypes A1 and E (WB and Pig).</title>
        <authorList>
            <person name="Adam R."/>
            <person name="Dahlstrom E."/>
            <person name="Martens C."/>
            <person name="Bruno D."/>
            <person name="Barbian K."/>
            <person name="Porcella S.F."/>
            <person name="Nash T."/>
        </authorList>
    </citation>
    <scope>NUCLEOTIDE SEQUENCE</scope>
    <source>
        <strain evidence="4">GS</strain>
    </source>
</reference>
<dbReference type="VEuPathDB" id="GiardiaDB:GL50803_008961"/>
<gene>
    <name evidence="3" type="ORF">GSB_151018</name>
</gene>
<dbReference type="PANTHER" id="PTHR24120:SF4">
    <property type="entry name" value="GH07239P"/>
    <property type="match status" value="1"/>
</dbReference>
<dbReference type="GO" id="GO:0005524">
    <property type="term" value="F:ATP binding"/>
    <property type="evidence" value="ECO:0007669"/>
    <property type="project" value="InterPro"/>
</dbReference>
<evidence type="ECO:0000313" key="3">
    <source>
        <dbReference type="EMBL" id="ESU44812.1"/>
    </source>
</evidence>
<dbReference type="InterPro" id="IPR002110">
    <property type="entry name" value="Ankyrin_rpt"/>
</dbReference>
<dbReference type="SMART" id="SM00248">
    <property type="entry name" value="ANK"/>
    <property type="match status" value="15"/>
</dbReference>
<dbReference type="VEuPathDB" id="GiardiaDB:GL50581_2253"/>
<dbReference type="VEuPathDB" id="GiardiaDB:QR46_0827"/>
<dbReference type="Pfam" id="PF12796">
    <property type="entry name" value="Ank_2"/>
    <property type="match status" value="4"/>
</dbReference>
<dbReference type="VEuPathDB" id="GiardiaDB:GL50581_248"/>
<feature type="repeat" description="ANK" evidence="1">
    <location>
        <begin position="508"/>
        <end position="533"/>
    </location>
</feature>
<evidence type="ECO:0000259" key="2">
    <source>
        <dbReference type="PROSITE" id="PS50011"/>
    </source>
</evidence>
<dbReference type="Pfam" id="PF00023">
    <property type="entry name" value="Ank"/>
    <property type="match status" value="2"/>
</dbReference>
<dbReference type="PROSITE" id="PS50088">
    <property type="entry name" value="ANK_REPEAT"/>
    <property type="match status" value="2"/>
</dbReference>
<dbReference type="PROSITE" id="PS50297">
    <property type="entry name" value="ANK_REP_REGION"/>
    <property type="match status" value="1"/>
</dbReference>
<dbReference type="InterPro" id="IPR011009">
    <property type="entry name" value="Kinase-like_dom_sf"/>
</dbReference>
<evidence type="ECO:0000256" key="1">
    <source>
        <dbReference type="PROSITE-ProRule" id="PRU00023"/>
    </source>
</evidence>
<evidence type="ECO:0000313" key="4">
    <source>
        <dbReference type="Proteomes" id="UP000018040"/>
    </source>
</evidence>
<dbReference type="PANTHER" id="PTHR24120">
    <property type="entry name" value="GH07239P"/>
    <property type="match status" value="1"/>
</dbReference>
<dbReference type="InterPro" id="IPR000719">
    <property type="entry name" value="Prot_kinase_dom"/>
</dbReference>
<organism evidence="3 4">
    <name type="scientific">Giardia intestinalis</name>
    <name type="common">Giardia lamblia</name>
    <dbReference type="NCBI Taxonomy" id="5741"/>
    <lineage>
        <taxon>Eukaryota</taxon>
        <taxon>Metamonada</taxon>
        <taxon>Diplomonadida</taxon>
        <taxon>Hexamitidae</taxon>
        <taxon>Giardiinae</taxon>
        <taxon>Giardia</taxon>
    </lineage>
</organism>
<name>V6U2G9_GIAIN</name>
<dbReference type="EMBL" id="AHHH01000015">
    <property type="protein sequence ID" value="ESU44812.1"/>
    <property type="molecule type" value="Genomic_DNA"/>
</dbReference>
<feature type="domain" description="Protein kinase" evidence="2">
    <location>
        <begin position="1"/>
        <end position="226"/>
    </location>
</feature>
<dbReference type="PROSITE" id="PS50011">
    <property type="entry name" value="PROTEIN_KINASE_DOM"/>
    <property type="match status" value="1"/>
</dbReference>
<dbReference type="Proteomes" id="UP000018040">
    <property type="component" value="Unassembled WGS sequence"/>
</dbReference>
<proteinExistence type="predicted"/>
<accession>V6U2G9</accession>